<evidence type="ECO:0000313" key="2">
    <source>
        <dbReference type="EnsemblProtists" id="EOD39540"/>
    </source>
</evidence>
<sequence length="312" mass="33065">MSDSTTIYLLRHGDRFDYSIGKDAWVARCRTSASLAPSDPPLSAGGHAQAREVAAHLASVGRIDMIIVSPYLRTLQTAQPLAHATGLPLCVDFAVAESHQRPAALPPLDTRLPYFPEIDTSYSPLMASVAVDGTGVEPRIEHLRRLLFLSQALQRPPFRGKTVVVVTHAASVALIAALRGSDLLGAGQLAARDARLGRDCAEAEGDAAACGVAKLVVGAHGRADVVERGDDASSYLRGPAGLTGAWGFANSAQPLETSERLWREAQRLGPADPAAVPPHTPAVGWRSNSGDAVEYEPESEPHTADPIYFTSQ</sequence>
<dbReference type="OMA" id="YANKEEW"/>
<dbReference type="EnsemblProtists" id="EOD39540">
    <property type="protein sequence ID" value="EOD39540"/>
    <property type="gene ID" value="EMIHUDRAFT_200040"/>
</dbReference>
<dbReference type="InterPro" id="IPR013078">
    <property type="entry name" value="His_Pase_superF_clade-1"/>
</dbReference>
<evidence type="ECO:0000313" key="3">
    <source>
        <dbReference type="Proteomes" id="UP000013827"/>
    </source>
</evidence>
<feature type="region of interest" description="Disordered" evidence="1">
    <location>
        <begin position="270"/>
        <end position="312"/>
    </location>
</feature>
<dbReference type="Pfam" id="PF00300">
    <property type="entry name" value="His_Phos_1"/>
    <property type="match status" value="1"/>
</dbReference>
<dbReference type="CDD" id="cd07067">
    <property type="entry name" value="HP_PGM_like"/>
    <property type="match status" value="1"/>
</dbReference>
<dbReference type="AlphaFoldDB" id="A0A0D3KUV5"/>
<reference evidence="2" key="2">
    <citation type="submission" date="2024-10" db="UniProtKB">
        <authorList>
            <consortium name="EnsemblProtists"/>
        </authorList>
    </citation>
    <scope>IDENTIFICATION</scope>
</reference>
<dbReference type="GeneID" id="17284811"/>
<dbReference type="Gene3D" id="3.40.50.1240">
    <property type="entry name" value="Phosphoglycerate mutase-like"/>
    <property type="match status" value="1"/>
</dbReference>
<organism evidence="2 3">
    <name type="scientific">Emiliania huxleyi (strain CCMP1516)</name>
    <dbReference type="NCBI Taxonomy" id="280463"/>
    <lineage>
        <taxon>Eukaryota</taxon>
        <taxon>Haptista</taxon>
        <taxon>Haptophyta</taxon>
        <taxon>Prymnesiophyceae</taxon>
        <taxon>Isochrysidales</taxon>
        <taxon>Noelaerhabdaceae</taxon>
        <taxon>Emiliania</taxon>
    </lineage>
</organism>
<evidence type="ECO:0008006" key="4">
    <source>
        <dbReference type="Google" id="ProtNLM"/>
    </source>
</evidence>
<dbReference type="RefSeq" id="XP_005791969.1">
    <property type="nucleotide sequence ID" value="XM_005791912.1"/>
</dbReference>
<dbReference type="SUPFAM" id="SSF53254">
    <property type="entry name" value="Phosphoglycerate mutase-like"/>
    <property type="match status" value="1"/>
</dbReference>
<accession>A0A0D3KUV5</accession>
<name>A0A0D3KUV5_EMIH1</name>
<dbReference type="SMART" id="SM00855">
    <property type="entry name" value="PGAM"/>
    <property type="match status" value="1"/>
</dbReference>
<dbReference type="KEGG" id="ehx:EMIHUDRAFT_200040"/>
<dbReference type="InterPro" id="IPR051710">
    <property type="entry name" value="Phosphatase_SH3-domain"/>
</dbReference>
<evidence type="ECO:0000256" key="1">
    <source>
        <dbReference type="SAM" id="MobiDB-lite"/>
    </source>
</evidence>
<dbReference type="PANTHER" id="PTHR16469:SF27">
    <property type="entry name" value="UBIQUITIN-ASSOCIATED AND SH3 DOMAIN-CONTAINING BA-RELATED"/>
    <property type="match status" value="1"/>
</dbReference>
<proteinExistence type="predicted"/>
<dbReference type="PaxDb" id="2903-EOD39540"/>
<reference evidence="3" key="1">
    <citation type="journal article" date="2013" name="Nature">
        <title>Pan genome of the phytoplankton Emiliania underpins its global distribution.</title>
        <authorList>
            <person name="Read B.A."/>
            <person name="Kegel J."/>
            <person name="Klute M.J."/>
            <person name="Kuo A."/>
            <person name="Lefebvre S.C."/>
            <person name="Maumus F."/>
            <person name="Mayer C."/>
            <person name="Miller J."/>
            <person name="Monier A."/>
            <person name="Salamov A."/>
            <person name="Young J."/>
            <person name="Aguilar M."/>
            <person name="Claverie J.M."/>
            <person name="Frickenhaus S."/>
            <person name="Gonzalez K."/>
            <person name="Herman E.K."/>
            <person name="Lin Y.C."/>
            <person name="Napier J."/>
            <person name="Ogata H."/>
            <person name="Sarno A.F."/>
            <person name="Shmutz J."/>
            <person name="Schroeder D."/>
            <person name="de Vargas C."/>
            <person name="Verret F."/>
            <person name="von Dassow P."/>
            <person name="Valentin K."/>
            <person name="Van de Peer Y."/>
            <person name="Wheeler G."/>
            <person name="Dacks J.B."/>
            <person name="Delwiche C.F."/>
            <person name="Dyhrman S.T."/>
            <person name="Glockner G."/>
            <person name="John U."/>
            <person name="Richards T."/>
            <person name="Worden A.Z."/>
            <person name="Zhang X."/>
            <person name="Grigoriev I.V."/>
            <person name="Allen A.E."/>
            <person name="Bidle K."/>
            <person name="Borodovsky M."/>
            <person name="Bowler C."/>
            <person name="Brownlee C."/>
            <person name="Cock J.M."/>
            <person name="Elias M."/>
            <person name="Gladyshev V.N."/>
            <person name="Groth M."/>
            <person name="Guda C."/>
            <person name="Hadaegh A."/>
            <person name="Iglesias-Rodriguez M.D."/>
            <person name="Jenkins J."/>
            <person name="Jones B.M."/>
            <person name="Lawson T."/>
            <person name="Leese F."/>
            <person name="Lindquist E."/>
            <person name="Lobanov A."/>
            <person name="Lomsadze A."/>
            <person name="Malik S.B."/>
            <person name="Marsh M.E."/>
            <person name="Mackinder L."/>
            <person name="Mock T."/>
            <person name="Mueller-Roeber B."/>
            <person name="Pagarete A."/>
            <person name="Parker M."/>
            <person name="Probert I."/>
            <person name="Quesneville H."/>
            <person name="Raines C."/>
            <person name="Rensing S.A."/>
            <person name="Riano-Pachon D.M."/>
            <person name="Richier S."/>
            <person name="Rokitta S."/>
            <person name="Shiraiwa Y."/>
            <person name="Soanes D.M."/>
            <person name="van der Giezen M."/>
            <person name="Wahlund T.M."/>
            <person name="Williams B."/>
            <person name="Wilson W."/>
            <person name="Wolfe G."/>
            <person name="Wurch L.L."/>
        </authorList>
    </citation>
    <scope>NUCLEOTIDE SEQUENCE</scope>
</reference>
<dbReference type="PANTHER" id="PTHR16469">
    <property type="entry name" value="UBIQUITIN-ASSOCIATED AND SH3 DOMAIN-CONTAINING BA-RELATED"/>
    <property type="match status" value="1"/>
</dbReference>
<dbReference type="InterPro" id="IPR029033">
    <property type="entry name" value="His_PPase_superfam"/>
</dbReference>
<dbReference type="HOGENOM" id="CLU_892621_0_0_1"/>
<protein>
    <recommendedName>
        <fullName evidence="4">Phosphoglycerate mutase family protein</fullName>
    </recommendedName>
</protein>
<keyword evidence="3" id="KW-1185">Reference proteome</keyword>
<dbReference type="Proteomes" id="UP000013827">
    <property type="component" value="Unassembled WGS sequence"/>
</dbReference>